<dbReference type="SUPFAM" id="SSF160527">
    <property type="entry name" value="V-type ATPase subunit E-like"/>
    <property type="match status" value="1"/>
</dbReference>
<evidence type="ECO:0000313" key="9">
    <source>
        <dbReference type="EMBL" id="MBB6061812.1"/>
    </source>
</evidence>
<dbReference type="PANTHER" id="PTHR34982">
    <property type="entry name" value="YOP PROTEINS TRANSLOCATION PROTEIN L"/>
    <property type="match status" value="1"/>
</dbReference>
<protein>
    <submittedName>
        <fullName evidence="9">Flagellar assembly protein FliH</fullName>
    </submittedName>
</protein>
<evidence type="ECO:0000256" key="3">
    <source>
        <dbReference type="ARBA" id="ARBA00022448"/>
    </source>
</evidence>
<sequence>MIIKKRYVYIDTPQLIKSENIEENKNLSSEYNKEIQKDILLEEAKKEAIKIVNEAKTNAKNIIESAKKEAEEIKNKALGEISQIKNKELEEINQKINDLNQKIISISNNFEEKLEKKVNELSNDMLYLIKTIIQKFLEKEIDEEVTKRKLEKVLMHIIGMKNVKLYLNPEDIKLLDEETLNHLRYRGIEIIEDNNVHSGVIAETESGTINTSLNFQIKLINEIIDEVLNNE</sequence>
<feature type="domain" description="Flagellar assembly protein FliH/Type III secretion system HrpE" evidence="8">
    <location>
        <begin position="102"/>
        <end position="218"/>
    </location>
</feature>
<evidence type="ECO:0000256" key="5">
    <source>
        <dbReference type="ARBA" id="ARBA00022927"/>
    </source>
</evidence>
<keyword evidence="9" id="KW-0282">Flagellum</keyword>
<dbReference type="EMBL" id="JACHEX010000001">
    <property type="protein sequence ID" value="MBB6061812.1"/>
    <property type="molecule type" value="Genomic_DNA"/>
</dbReference>
<keyword evidence="3" id="KW-0813">Transport</keyword>
<dbReference type="GO" id="GO:0044781">
    <property type="term" value="P:bacterial-type flagellum organization"/>
    <property type="evidence" value="ECO:0007669"/>
    <property type="project" value="UniProtKB-KW"/>
</dbReference>
<keyword evidence="10" id="KW-1185">Reference proteome</keyword>
<dbReference type="RefSeq" id="WP_184618568.1">
    <property type="nucleotide sequence ID" value="NZ_JACHEX010000001.1"/>
</dbReference>
<comment type="similarity">
    <text evidence="2">Belongs to the FliH family.</text>
</comment>
<evidence type="ECO:0000259" key="8">
    <source>
        <dbReference type="Pfam" id="PF02108"/>
    </source>
</evidence>
<dbReference type="InterPro" id="IPR051472">
    <property type="entry name" value="T3SS_Stator/FliH"/>
</dbReference>
<reference evidence="9 10" key="1">
    <citation type="submission" date="2020-08" db="EMBL/GenBank/DDBJ databases">
        <title>Genomic Encyclopedia of Type Strains, Phase IV (KMG-IV): sequencing the most valuable type-strain genomes for metagenomic binning, comparative biology and taxonomic classification.</title>
        <authorList>
            <person name="Goeker M."/>
        </authorList>
    </citation>
    <scope>NUCLEOTIDE SEQUENCE [LARGE SCALE GENOMIC DNA]</scope>
    <source>
        <strain evidence="9 10">DSM 13481</strain>
    </source>
</reference>
<name>A0A841GE40_9BACT</name>
<evidence type="ECO:0000256" key="2">
    <source>
        <dbReference type="ARBA" id="ARBA00006602"/>
    </source>
</evidence>
<comment type="caution">
    <text evidence="9">The sequence shown here is derived from an EMBL/GenBank/DDBJ whole genome shotgun (WGS) entry which is preliminary data.</text>
</comment>
<keyword evidence="9" id="KW-0969">Cilium</keyword>
<dbReference type="GO" id="GO:0015031">
    <property type="term" value="P:protein transport"/>
    <property type="evidence" value="ECO:0007669"/>
    <property type="project" value="UniProtKB-KW"/>
</dbReference>
<comment type="function">
    <text evidence="1">Needed for flagellar regrowth and assembly.</text>
</comment>
<dbReference type="Pfam" id="PF02108">
    <property type="entry name" value="FliH"/>
    <property type="match status" value="1"/>
</dbReference>
<evidence type="ECO:0000256" key="7">
    <source>
        <dbReference type="SAM" id="Coils"/>
    </source>
</evidence>
<evidence type="ECO:0000256" key="4">
    <source>
        <dbReference type="ARBA" id="ARBA00022795"/>
    </source>
</evidence>
<keyword evidence="4" id="KW-1005">Bacterial flagellum biogenesis</keyword>
<dbReference type="GO" id="GO:0005829">
    <property type="term" value="C:cytosol"/>
    <property type="evidence" value="ECO:0007669"/>
    <property type="project" value="TreeGrafter"/>
</dbReference>
<dbReference type="PANTHER" id="PTHR34982:SF1">
    <property type="entry name" value="FLAGELLAR ASSEMBLY PROTEIN FLIH"/>
    <property type="match status" value="1"/>
</dbReference>
<dbReference type="InterPro" id="IPR018035">
    <property type="entry name" value="Flagellar_FliH/T3SS_HrpE"/>
</dbReference>
<evidence type="ECO:0000256" key="1">
    <source>
        <dbReference type="ARBA" id="ARBA00003041"/>
    </source>
</evidence>
<feature type="coiled-coil region" evidence="7">
    <location>
        <begin position="49"/>
        <end position="116"/>
    </location>
</feature>
<dbReference type="AlphaFoldDB" id="A0A841GE40"/>
<gene>
    <name evidence="9" type="ORF">HNP65_000234</name>
</gene>
<proteinExistence type="inferred from homology"/>
<dbReference type="Gene3D" id="1.20.5.620">
    <property type="entry name" value="F1F0 ATP synthase subunit B, membrane domain"/>
    <property type="match status" value="1"/>
</dbReference>
<organism evidence="9 10">
    <name type="scientific">Thermosipho japonicus</name>
    <dbReference type="NCBI Taxonomy" id="90323"/>
    <lineage>
        <taxon>Bacteria</taxon>
        <taxon>Thermotogati</taxon>
        <taxon>Thermotogota</taxon>
        <taxon>Thermotogae</taxon>
        <taxon>Thermotogales</taxon>
        <taxon>Fervidobacteriaceae</taxon>
        <taxon>Thermosipho</taxon>
    </lineage>
</organism>
<keyword evidence="7" id="KW-0175">Coiled coil</keyword>
<keyword evidence="5" id="KW-0653">Protein transport</keyword>
<keyword evidence="9" id="KW-0966">Cell projection</keyword>
<keyword evidence="6" id="KW-1006">Bacterial flagellum protein export</keyword>
<evidence type="ECO:0000256" key="6">
    <source>
        <dbReference type="ARBA" id="ARBA00023225"/>
    </source>
</evidence>
<evidence type="ECO:0000313" key="10">
    <source>
        <dbReference type="Proteomes" id="UP000555828"/>
    </source>
</evidence>
<accession>A0A841GE40</accession>
<dbReference type="Proteomes" id="UP000555828">
    <property type="component" value="Unassembled WGS sequence"/>
</dbReference>